<dbReference type="GO" id="GO:0046872">
    <property type="term" value="F:metal ion binding"/>
    <property type="evidence" value="ECO:0007669"/>
    <property type="project" value="InterPro"/>
</dbReference>
<dbReference type="Pfam" id="PF11716">
    <property type="entry name" value="MDMPI_N"/>
    <property type="match status" value="1"/>
</dbReference>
<evidence type="ECO:0008006" key="5">
    <source>
        <dbReference type="Google" id="ProtNLM"/>
    </source>
</evidence>
<evidence type="ECO:0000259" key="2">
    <source>
        <dbReference type="Pfam" id="PF11716"/>
    </source>
</evidence>
<feature type="domain" description="MDMPI C-terminal" evidence="1">
    <location>
        <begin position="117"/>
        <end position="217"/>
    </location>
</feature>
<dbReference type="NCBIfam" id="TIGR03083">
    <property type="entry name" value="maleylpyruvate isomerase family mycothiol-dependent enzyme"/>
    <property type="match status" value="1"/>
</dbReference>
<keyword evidence="4" id="KW-1185">Reference proteome</keyword>
<dbReference type="PANTHER" id="PTHR40758:SF1">
    <property type="entry name" value="CONSERVED PROTEIN"/>
    <property type="match status" value="1"/>
</dbReference>
<evidence type="ECO:0000313" key="3">
    <source>
        <dbReference type="EMBL" id="GGC57532.1"/>
    </source>
</evidence>
<proteinExistence type="predicted"/>
<accession>A0A916U3Q0</accession>
<dbReference type="AlphaFoldDB" id="A0A916U3Q0"/>
<dbReference type="Pfam" id="PF07398">
    <property type="entry name" value="MDMPI_C"/>
    <property type="match status" value="1"/>
</dbReference>
<dbReference type="InterPro" id="IPR010872">
    <property type="entry name" value="MDMPI_C-term_domain"/>
</dbReference>
<evidence type="ECO:0000259" key="1">
    <source>
        <dbReference type="Pfam" id="PF07398"/>
    </source>
</evidence>
<feature type="domain" description="Mycothiol-dependent maleylpyruvate isomerase metal-binding" evidence="2">
    <location>
        <begin position="2"/>
        <end position="102"/>
    </location>
</feature>
<dbReference type="InterPro" id="IPR017517">
    <property type="entry name" value="Maleyloyr_isom"/>
</dbReference>
<comment type="caution">
    <text evidence="3">The sequence shown here is derived from an EMBL/GenBank/DDBJ whole genome shotgun (WGS) entry which is preliminary data.</text>
</comment>
<dbReference type="SUPFAM" id="SSF109854">
    <property type="entry name" value="DinB/YfiT-like putative metalloenzymes"/>
    <property type="match status" value="1"/>
</dbReference>
<dbReference type="GO" id="GO:0005886">
    <property type="term" value="C:plasma membrane"/>
    <property type="evidence" value="ECO:0007669"/>
    <property type="project" value="TreeGrafter"/>
</dbReference>
<dbReference type="PANTHER" id="PTHR40758">
    <property type="entry name" value="CONSERVED PROTEIN"/>
    <property type="match status" value="1"/>
</dbReference>
<sequence>MVPTLGDWSVEDVVRHTAKMHLWAMEMLRRTPSDQAPRLREIPDISAGASCILEYERAVTGLVELFDSRDFAEPALTFAEPATVGWWLRRQAHETTVHRFDIDAARGVESAPADPPVAADGVDEWCYLMVPRALKHYVAKHGGVPAELAGRTVHIHGTDTDHAEWMLTISDDDVTVTREHGKGDVAIRGTAQDLLLTLWRRQPLDTVQMFGDAELAHRLLEAVRL</sequence>
<evidence type="ECO:0000313" key="4">
    <source>
        <dbReference type="Proteomes" id="UP000641514"/>
    </source>
</evidence>
<gene>
    <name evidence="3" type="ORF">GCM10011410_07540</name>
</gene>
<dbReference type="InterPro" id="IPR024344">
    <property type="entry name" value="MDMPI_metal-binding"/>
</dbReference>
<dbReference type="InterPro" id="IPR034660">
    <property type="entry name" value="DinB/YfiT-like"/>
</dbReference>
<name>A0A916U3Q0_9ACTN</name>
<dbReference type="Proteomes" id="UP000641514">
    <property type="component" value="Unassembled WGS sequence"/>
</dbReference>
<protein>
    <recommendedName>
        <fullName evidence="5">Maleylpyruvate isomerase family mycothiol-dependent enzyme</fullName>
    </recommendedName>
</protein>
<reference evidence="3" key="2">
    <citation type="submission" date="2020-09" db="EMBL/GenBank/DDBJ databases">
        <authorList>
            <person name="Sun Q."/>
            <person name="Zhou Y."/>
        </authorList>
    </citation>
    <scope>NUCLEOTIDE SEQUENCE</scope>
    <source>
        <strain evidence="3">CGMCC 1.15478</strain>
    </source>
</reference>
<organism evidence="3 4">
    <name type="scientific">Hoyosella rhizosphaerae</name>
    <dbReference type="NCBI Taxonomy" id="1755582"/>
    <lineage>
        <taxon>Bacteria</taxon>
        <taxon>Bacillati</taxon>
        <taxon>Actinomycetota</taxon>
        <taxon>Actinomycetes</taxon>
        <taxon>Mycobacteriales</taxon>
        <taxon>Hoyosellaceae</taxon>
        <taxon>Hoyosella</taxon>
    </lineage>
</organism>
<reference evidence="3" key="1">
    <citation type="journal article" date="2014" name="Int. J. Syst. Evol. Microbiol.">
        <title>Complete genome sequence of Corynebacterium casei LMG S-19264T (=DSM 44701T), isolated from a smear-ripened cheese.</title>
        <authorList>
            <consortium name="US DOE Joint Genome Institute (JGI-PGF)"/>
            <person name="Walter F."/>
            <person name="Albersmeier A."/>
            <person name="Kalinowski J."/>
            <person name="Ruckert C."/>
        </authorList>
    </citation>
    <scope>NUCLEOTIDE SEQUENCE</scope>
    <source>
        <strain evidence="3">CGMCC 1.15478</strain>
    </source>
</reference>
<dbReference type="EMBL" id="BMJH01000001">
    <property type="protein sequence ID" value="GGC57532.1"/>
    <property type="molecule type" value="Genomic_DNA"/>
</dbReference>